<gene>
    <name evidence="8" type="ORF">I0Q91_09145</name>
</gene>
<evidence type="ECO:0000313" key="8">
    <source>
        <dbReference type="EMBL" id="MBF8437242.1"/>
    </source>
</evidence>
<accession>A0A931AQT1</accession>
<feature type="transmembrane region" description="Helical" evidence="6">
    <location>
        <begin position="36"/>
        <end position="59"/>
    </location>
</feature>
<dbReference type="InterPro" id="IPR007168">
    <property type="entry name" value="Phageshock_PspC_N"/>
</dbReference>
<keyword evidence="2" id="KW-1003">Cell membrane</keyword>
<evidence type="ECO:0000256" key="5">
    <source>
        <dbReference type="ARBA" id="ARBA00023136"/>
    </source>
</evidence>
<keyword evidence="4 6" id="KW-1133">Transmembrane helix</keyword>
<feature type="domain" description="Phage shock protein PspC N-terminal" evidence="7">
    <location>
        <begin position="5"/>
        <end position="61"/>
    </location>
</feature>
<evidence type="ECO:0000313" key="9">
    <source>
        <dbReference type="Proteomes" id="UP000621436"/>
    </source>
</evidence>
<proteinExistence type="predicted"/>
<dbReference type="PANTHER" id="PTHR33885:SF3">
    <property type="entry name" value="PHAGE SHOCK PROTEIN C"/>
    <property type="match status" value="1"/>
</dbReference>
<feature type="transmembrane region" description="Helical" evidence="6">
    <location>
        <begin position="120"/>
        <end position="139"/>
    </location>
</feature>
<sequence length="142" mass="16369">MAEIKRLYRSRQNRILAGVCGGIADYFKIDPLIIRLFFVFSFFLNGAGILAYIIGWIIIPERPYDYNGEQYNEKFDEESYYENESSGFNRTNQRFIGIILIIIGAFIIFSRVIPLIVWRNFWAIILIVLGISILVKGVSGSD</sequence>
<evidence type="ECO:0000259" key="7">
    <source>
        <dbReference type="Pfam" id="PF04024"/>
    </source>
</evidence>
<dbReference type="AlphaFoldDB" id="A0A931AQT1"/>
<comment type="caution">
    <text evidence="8">The sequence shown here is derived from an EMBL/GenBank/DDBJ whole genome shotgun (WGS) entry which is preliminary data.</text>
</comment>
<organism evidence="8 9">
    <name type="scientific">Halonatronomonas betaini</name>
    <dbReference type="NCBI Taxonomy" id="2778430"/>
    <lineage>
        <taxon>Bacteria</taxon>
        <taxon>Bacillati</taxon>
        <taxon>Bacillota</taxon>
        <taxon>Clostridia</taxon>
        <taxon>Halanaerobiales</taxon>
        <taxon>Halarsenatibacteraceae</taxon>
        <taxon>Halonatronomonas</taxon>
    </lineage>
</organism>
<protein>
    <submittedName>
        <fullName evidence="8">PspC domain-containing protein</fullName>
    </submittedName>
</protein>
<dbReference type="RefSeq" id="WP_270454204.1">
    <property type="nucleotide sequence ID" value="NZ_JADPIE010000004.1"/>
</dbReference>
<keyword evidence="5 6" id="KW-0472">Membrane</keyword>
<evidence type="ECO:0000256" key="6">
    <source>
        <dbReference type="SAM" id="Phobius"/>
    </source>
</evidence>
<dbReference type="InterPro" id="IPR052027">
    <property type="entry name" value="PspC"/>
</dbReference>
<dbReference type="EMBL" id="JADPIE010000004">
    <property type="protein sequence ID" value="MBF8437242.1"/>
    <property type="molecule type" value="Genomic_DNA"/>
</dbReference>
<dbReference type="Pfam" id="PF04024">
    <property type="entry name" value="PspC"/>
    <property type="match status" value="1"/>
</dbReference>
<dbReference type="GO" id="GO:0005886">
    <property type="term" value="C:plasma membrane"/>
    <property type="evidence" value="ECO:0007669"/>
    <property type="project" value="UniProtKB-SubCell"/>
</dbReference>
<comment type="subcellular location">
    <subcellularLocation>
        <location evidence="1">Cell membrane</location>
        <topology evidence="1">Single-pass membrane protein</topology>
    </subcellularLocation>
</comment>
<feature type="transmembrane region" description="Helical" evidence="6">
    <location>
        <begin position="95"/>
        <end position="113"/>
    </location>
</feature>
<evidence type="ECO:0000256" key="1">
    <source>
        <dbReference type="ARBA" id="ARBA00004162"/>
    </source>
</evidence>
<reference evidence="8" key="1">
    <citation type="submission" date="2020-11" db="EMBL/GenBank/DDBJ databases">
        <title>Halonatronomonas betainensis gen. nov., sp. nov. a novel haloalkaliphilic representative of the family Halanaerobiacae capable of betaine degradation.</title>
        <authorList>
            <person name="Boltyanskaya Y."/>
            <person name="Kevbrin V."/>
            <person name="Detkova E."/>
            <person name="Grouzdev D.S."/>
            <person name="Koziaeva V."/>
            <person name="Zhilina T."/>
        </authorList>
    </citation>
    <scope>NUCLEOTIDE SEQUENCE</scope>
    <source>
        <strain evidence="8">Z-7014</strain>
    </source>
</reference>
<name>A0A931AQT1_9FIRM</name>
<keyword evidence="3 6" id="KW-0812">Transmembrane</keyword>
<keyword evidence="9" id="KW-1185">Reference proteome</keyword>
<evidence type="ECO:0000256" key="4">
    <source>
        <dbReference type="ARBA" id="ARBA00022989"/>
    </source>
</evidence>
<evidence type="ECO:0000256" key="2">
    <source>
        <dbReference type="ARBA" id="ARBA00022475"/>
    </source>
</evidence>
<dbReference type="Proteomes" id="UP000621436">
    <property type="component" value="Unassembled WGS sequence"/>
</dbReference>
<evidence type="ECO:0000256" key="3">
    <source>
        <dbReference type="ARBA" id="ARBA00022692"/>
    </source>
</evidence>
<dbReference type="PANTHER" id="PTHR33885">
    <property type="entry name" value="PHAGE SHOCK PROTEIN C"/>
    <property type="match status" value="1"/>
</dbReference>